<dbReference type="GO" id="GO:0003723">
    <property type="term" value="F:RNA binding"/>
    <property type="evidence" value="ECO:0007669"/>
    <property type="project" value="InterPro"/>
</dbReference>
<dbReference type="RefSeq" id="WP_101880214.1">
    <property type="nucleotide sequence ID" value="NZ_CACRUK010000041.1"/>
</dbReference>
<dbReference type="EMBL" id="JAPZED010000020">
    <property type="protein sequence ID" value="MCZ7695054.1"/>
    <property type="molecule type" value="Genomic_DNA"/>
</dbReference>
<name>A0A2N5NEQ7_MEDGN</name>
<dbReference type="Proteomes" id="UP001148455">
    <property type="component" value="Unassembled WGS sequence"/>
</dbReference>
<dbReference type="Gene3D" id="3.10.129.130">
    <property type="match status" value="1"/>
</dbReference>
<accession>A0A2N5NEQ7</accession>
<dbReference type="GO" id="GO:0004521">
    <property type="term" value="F:RNA endonuclease activity"/>
    <property type="evidence" value="ECO:0007669"/>
    <property type="project" value="InterPro"/>
</dbReference>
<reference evidence="1" key="2">
    <citation type="submission" date="2022-12" db="EMBL/GenBank/DDBJ databases">
        <title>Genome of R. gnavus strain RSHDN_123.</title>
        <authorList>
            <person name="Abdugheni R."/>
        </authorList>
    </citation>
    <scope>NUCLEOTIDE SEQUENCE</scope>
    <source>
        <strain evidence="1">RSHDN_123</strain>
    </source>
</reference>
<evidence type="ECO:0000313" key="3">
    <source>
        <dbReference type="Proteomes" id="UP000234849"/>
    </source>
</evidence>
<dbReference type="AlphaFoldDB" id="A0A2N5NEQ7"/>
<sequence>MEEFKLYSVSDDYVEWLRKEFPNVYSNKINSRTHTRKYLGVVLQIGQYHYYVPMSSPKDSDYQIAGKNKVIKKSIVPIIRIVVKNIDGEKELKGTLRISHMITVPASELELYDLENESDSTYKDLVHNEMIFIRKHREKIISNAKVMYKQKVSNDTTAGYVKSALDFQALEELCDRYEKAKEVLNHVLLACKEV</sequence>
<evidence type="ECO:0000313" key="1">
    <source>
        <dbReference type="EMBL" id="MCZ7695054.1"/>
    </source>
</evidence>
<dbReference type="Proteomes" id="UP000234849">
    <property type="component" value="Unassembled WGS sequence"/>
</dbReference>
<comment type="caution">
    <text evidence="2">The sequence shown here is derived from an EMBL/GenBank/DDBJ whole genome shotgun (WGS) entry which is preliminary data.</text>
</comment>
<gene>
    <name evidence="2" type="ORF">CDL18_13930</name>
    <name evidence="1" type="ORF">O8D18_13650</name>
</gene>
<reference evidence="2 3" key="1">
    <citation type="journal article" date="2017" name="Genome Med.">
        <title>A novel Ruminococcus gnavus clade enriched in inflammatory bowel disease patients.</title>
        <authorList>
            <person name="Hall A.B."/>
            <person name="Yassour M."/>
            <person name="Sauk J."/>
            <person name="Garner A."/>
            <person name="Jiang X."/>
            <person name="Arthur T."/>
            <person name="Lagoudas G.K."/>
            <person name="Vatanen T."/>
            <person name="Fornelos N."/>
            <person name="Wilson R."/>
            <person name="Bertha M."/>
            <person name="Cohen M."/>
            <person name="Garber J."/>
            <person name="Khalili H."/>
            <person name="Gevers D."/>
            <person name="Ananthakrishnan A.N."/>
            <person name="Kugathasan S."/>
            <person name="Lander E.S."/>
            <person name="Blainey P."/>
            <person name="Vlamakis H."/>
            <person name="Xavier R.J."/>
            <person name="Huttenhower C."/>
        </authorList>
    </citation>
    <scope>NUCLEOTIDE SEQUENCE [LARGE SCALE GENOMIC DNA]</scope>
    <source>
        <strain evidence="2 3">RJX1118</strain>
    </source>
</reference>
<dbReference type="InterPro" id="IPR025911">
    <property type="entry name" value="ToxN/AbiQ_toxin"/>
</dbReference>
<evidence type="ECO:0000313" key="2">
    <source>
        <dbReference type="EMBL" id="PLT52726.1"/>
    </source>
</evidence>
<dbReference type="EMBL" id="NIHM01000026">
    <property type="protein sequence ID" value="PLT52726.1"/>
    <property type="molecule type" value="Genomic_DNA"/>
</dbReference>
<proteinExistence type="predicted"/>
<dbReference type="Pfam" id="PF13958">
    <property type="entry name" value="ToxN_toxin"/>
    <property type="match status" value="1"/>
</dbReference>
<organism evidence="2 3">
    <name type="scientific">Mediterraneibacter gnavus</name>
    <name type="common">Ruminococcus gnavus</name>
    <dbReference type="NCBI Taxonomy" id="33038"/>
    <lineage>
        <taxon>Bacteria</taxon>
        <taxon>Bacillati</taxon>
        <taxon>Bacillota</taxon>
        <taxon>Clostridia</taxon>
        <taxon>Lachnospirales</taxon>
        <taxon>Lachnospiraceae</taxon>
        <taxon>Mediterraneibacter</taxon>
    </lineage>
</organism>
<dbReference type="InterPro" id="IPR053735">
    <property type="entry name" value="Type_III_TA_endoRNase"/>
</dbReference>
<protein>
    <submittedName>
        <fullName evidence="1">Type III toxin-antitoxin system ToxN/AbiQ family toxin</fullName>
    </submittedName>
</protein>